<feature type="domain" description="Ig-like" evidence="14">
    <location>
        <begin position="331"/>
        <end position="434"/>
    </location>
</feature>
<keyword evidence="3 13" id="KW-0812">Transmembrane</keyword>
<evidence type="ECO:0000256" key="11">
    <source>
        <dbReference type="ARBA" id="ARBA00023182"/>
    </source>
</evidence>
<dbReference type="Pfam" id="PF07654">
    <property type="entry name" value="C1-set"/>
    <property type="match status" value="2"/>
</dbReference>
<evidence type="ECO:0000313" key="16">
    <source>
        <dbReference type="Proteomes" id="UP000830375"/>
    </source>
</evidence>
<evidence type="ECO:0000256" key="2">
    <source>
        <dbReference type="ARBA" id="ARBA00007394"/>
    </source>
</evidence>
<evidence type="ECO:0000256" key="7">
    <source>
        <dbReference type="ARBA" id="ARBA00023130"/>
    </source>
</evidence>
<dbReference type="Proteomes" id="UP000830375">
    <property type="component" value="Unassembled WGS sequence"/>
</dbReference>
<dbReference type="InterPro" id="IPR000353">
    <property type="entry name" value="MHC_II_b_N"/>
</dbReference>
<dbReference type="InterPro" id="IPR001003">
    <property type="entry name" value="MHC_II_a_N"/>
</dbReference>
<dbReference type="Gene3D" id="3.10.320.10">
    <property type="entry name" value="Class II Histocompatibility Antigen, M Beta Chain, Chain B, domain 1"/>
    <property type="match status" value="2"/>
</dbReference>
<comment type="caution">
    <text evidence="15">The sequence shown here is derived from an EMBL/GenBank/DDBJ whole genome shotgun (WGS) entry which is preliminary data.</text>
</comment>
<keyword evidence="4" id="KW-0732">Signal</keyword>
<evidence type="ECO:0000256" key="9">
    <source>
        <dbReference type="ARBA" id="ARBA00023157"/>
    </source>
</evidence>
<evidence type="ECO:0000256" key="1">
    <source>
        <dbReference type="ARBA" id="ARBA00004479"/>
    </source>
</evidence>
<keyword evidence="10" id="KW-0325">Glycoprotein</keyword>
<keyword evidence="16" id="KW-1185">Reference proteome</keyword>
<evidence type="ECO:0000256" key="8">
    <source>
        <dbReference type="ARBA" id="ARBA00023136"/>
    </source>
</evidence>
<dbReference type="InterPro" id="IPR003006">
    <property type="entry name" value="Ig/MHC_CS"/>
</dbReference>
<dbReference type="PANTHER" id="PTHR19944:SF86">
    <property type="entry name" value="HLA CLASS II HISTOCOMPATIBILITY ANTIGEN, DR ALPHA CHAIN"/>
    <property type="match status" value="1"/>
</dbReference>
<proteinExistence type="inferred from homology"/>
<evidence type="ECO:0000256" key="3">
    <source>
        <dbReference type="ARBA" id="ARBA00022692"/>
    </source>
</evidence>
<dbReference type="InterPro" id="IPR011162">
    <property type="entry name" value="MHC_I/II-like_Ag-recog"/>
</dbReference>
<dbReference type="Pfam" id="PF00993">
    <property type="entry name" value="MHC_II_alpha"/>
    <property type="match status" value="1"/>
</dbReference>
<dbReference type="PANTHER" id="PTHR19944">
    <property type="entry name" value="MHC CLASS II-RELATED"/>
    <property type="match status" value="1"/>
</dbReference>
<feature type="transmembrane region" description="Helical" evidence="13">
    <location>
        <begin position="458"/>
        <end position="481"/>
    </location>
</feature>
<evidence type="ECO:0000256" key="5">
    <source>
        <dbReference type="ARBA" id="ARBA00022859"/>
    </source>
</evidence>
<keyword evidence="9" id="KW-1015">Disulfide bond</keyword>
<keyword evidence="11" id="KW-0491">MHC II</keyword>
<dbReference type="SMART" id="SM00921">
    <property type="entry name" value="MHC_II_beta"/>
    <property type="match status" value="1"/>
</dbReference>
<dbReference type="EMBL" id="JACTAM010000009">
    <property type="protein sequence ID" value="KAI2661121.1"/>
    <property type="molecule type" value="Genomic_DNA"/>
</dbReference>
<dbReference type="InterPro" id="IPR036179">
    <property type="entry name" value="Ig-like_dom_sf"/>
</dbReference>
<keyword evidence="6 13" id="KW-1133">Transmembrane helix</keyword>
<dbReference type="Gene3D" id="2.60.40.10">
    <property type="entry name" value="Immunoglobulins"/>
    <property type="match status" value="2"/>
</dbReference>
<dbReference type="InterPro" id="IPR007110">
    <property type="entry name" value="Ig-like_dom"/>
</dbReference>
<comment type="similarity">
    <text evidence="2">Belongs to the MHC class II family.</text>
</comment>
<dbReference type="SUPFAM" id="SSF48726">
    <property type="entry name" value="Immunoglobulin"/>
    <property type="match status" value="2"/>
</dbReference>
<name>A0ABQ8MG15_LABRO</name>
<sequence>MTGSDGEEAWHADFNQKTGVVTLPDFADPISFPGYYEQSVVELEICKQNLATLIKAYKSPPEEMEPPETSIYTRNDVQLTVENTLICHVTGFFPPPVIVSWAKNNVIVTEGVNLTQYRPRSDGSFHVFAYLKITPEEGDVYSCTVSHRALQGQPQTKIWSVPTAAAVLPSVGPAVFCGVGLTLGLLGVATGLFFLIKGTTTDTPDMAKNIKHLMQWTQSKTRDFKVKRGYGLATPDTYANSGGLDMNMFLPNLCSFHHILMLSVFTGAANGYYNSHWSQCIYSSSDFSDMVYLIDYYFNKYVYVQYNSTVGKFVGFSEFGVKTAEYWNKNPEFLQQLKADVDRVCRHNAELYKTAIHDKAVKRGDSRHPSLLMCSAYDFYPEKIKVSWLRDGVVVTSDVTSTEKMPNGDWYYQIHTELEYIPKAGEKISCMVEHAGFEKPMIYDWNPPLPEFEWNTPLLFTAGVAALMLGIIIAAAGFIYYKRDPSTTLMMVLVLTTERGLVMEKHTRFMA</sequence>
<dbReference type="InterPro" id="IPR013783">
    <property type="entry name" value="Ig-like_fold"/>
</dbReference>
<dbReference type="PROSITE" id="PS50835">
    <property type="entry name" value="IG_LIKE"/>
    <property type="match status" value="2"/>
</dbReference>
<evidence type="ECO:0000313" key="15">
    <source>
        <dbReference type="EMBL" id="KAI2661121.1"/>
    </source>
</evidence>
<comment type="subcellular location">
    <subcellularLocation>
        <location evidence="1">Membrane</location>
        <topology evidence="1">Single-pass type I membrane protein</topology>
    </subcellularLocation>
</comment>
<dbReference type="Pfam" id="PF00969">
    <property type="entry name" value="MHC_II_beta"/>
    <property type="match status" value="1"/>
</dbReference>
<dbReference type="SMART" id="SM00407">
    <property type="entry name" value="IGc1"/>
    <property type="match status" value="2"/>
</dbReference>
<evidence type="ECO:0000256" key="4">
    <source>
        <dbReference type="ARBA" id="ARBA00022729"/>
    </source>
</evidence>
<keyword evidence="8 13" id="KW-0472">Membrane</keyword>
<dbReference type="PROSITE" id="PS00290">
    <property type="entry name" value="IG_MHC"/>
    <property type="match status" value="1"/>
</dbReference>
<gene>
    <name evidence="15" type="ORF">H4Q32_030161</name>
</gene>
<evidence type="ECO:0000256" key="6">
    <source>
        <dbReference type="ARBA" id="ARBA00022989"/>
    </source>
</evidence>
<evidence type="ECO:0000256" key="10">
    <source>
        <dbReference type="ARBA" id="ARBA00023180"/>
    </source>
</evidence>
<dbReference type="SUPFAM" id="SSF54452">
    <property type="entry name" value="MHC antigen-recognition domain"/>
    <property type="match status" value="2"/>
</dbReference>
<keyword evidence="12" id="KW-0393">Immunoglobulin domain</keyword>
<feature type="domain" description="Ig-like" evidence="14">
    <location>
        <begin position="60"/>
        <end position="160"/>
    </location>
</feature>
<protein>
    <submittedName>
        <fullName evidence="15">H-2 class II histocompatibility antigen, A beta chain</fullName>
    </submittedName>
</protein>
<dbReference type="InterPro" id="IPR014745">
    <property type="entry name" value="MHC_II_a/b_N"/>
</dbReference>
<organism evidence="15 16">
    <name type="scientific">Labeo rohita</name>
    <name type="common">Indian major carp</name>
    <name type="synonym">Cyprinus rohita</name>
    <dbReference type="NCBI Taxonomy" id="84645"/>
    <lineage>
        <taxon>Eukaryota</taxon>
        <taxon>Metazoa</taxon>
        <taxon>Chordata</taxon>
        <taxon>Craniata</taxon>
        <taxon>Vertebrata</taxon>
        <taxon>Euteleostomi</taxon>
        <taxon>Actinopterygii</taxon>
        <taxon>Neopterygii</taxon>
        <taxon>Teleostei</taxon>
        <taxon>Ostariophysi</taxon>
        <taxon>Cypriniformes</taxon>
        <taxon>Cyprinidae</taxon>
        <taxon>Labeoninae</taxon>
        <taxon>Labeonini</taxon>
        <taxon>Labeo</taxon>
    </lineage>
</organism>
<keyword evidence="7" id="KW-1064">Adaptive immunity</keyword>
<dbReference type="SMART" id="SM00920">
    <property type="entry name" value="MHC_II_alpha"/>
    <property type="match status" value="1"/>
</dbReference>
<accession>A0ABQ8MG15</accession>
<dbReference type="InterPro" id="IPR003597">
    <property type="entry name" value="Ig_C1-set"/>
</dbReference>
<evidence type="ECO:0000256" key="13">
    <source>
        <dbReference type="SAM" id="Phobius"/>
    </source>
</evidence>
<evidence type="ECO:0000256" key="12">
    <source>
        <dbReference type="ARBA" id="ARBA00023319"/>
    </source>
</evidence>
<evidence type="ECO:0000259" key="14">
    <source>
        <dbReference type="PROSITE" id="PS50835"/>
    </source>
</evidence>
<keyword evidence="5" id="KW-0391">Immunity</keyword>
<dbReference type="InterPro" id="IPR050160">
    <property type="entry name" value="MHC/Immunoglobulin"/>
</dbReference>
<reference evidence="15 16" key="1">
    <citation type="submission" date="2022-01" db="EMBL/GenBank/DDBJ databases">
        <title>A high-quality chromosome-level genome assembly of rohu carp, Labeo rohita.</title>
        <authorList>
            <person name="Arick M.A. II"/>
            <person name="Hsu C.-Y."/>
            <person name="Magbanua Z."/>
            <person name="Pechanova O."/>
            <person name="Grover C."/>
            <person name="Miller E."/>
            <person name="Thrash A."/>
            <person name="Ezzel L."/>
            <person name="Alam S."/>
            <person name="Benzie J."/>
            <person name="Hamilton M."/>
            <person name="Karsi A."/>
            <person name="Lawrence M.L."/>
            <person name="Peterson D.G."/>
        </authorList>
    </citation>
    <scope>NUCLEOTIDE SEQUENCE [LARGE SCALE GENOMIC DNA]</scope>
    <source>
        <strain evidence="16">BAU-BD-2019</strain>
        <tissue evidence="15">Blood</tissue>
    </source>
</reference>